<evidence type="ECO:0000256" key="4">
    <source>
        <dbReference type="ARBA" id="ARBA00022448"/>
    </source>
</evidence>
<dbReference type="Pfam" id="PF00231">
    <property type="entry name" value="ATP-synt"/>
    <property type="match status" value="1"/>
</dbReference>
<organism evidence="10 11">
    <name type="scientific">Sphingomonas aracearum</name>
    <dbReference type="NCBI Taxonomy" id="2283317"/>
    <lineage>
        <taxon>Bacteria</taxon>
        <taxon>Pseudomonadati</taxon>
        <taxon>Pseudomonadota</taxon>
        <taxon>Alphaproteobacteria</taxon>
        <taxon>Sphingomonadales</taxon>
        <taxon>Sphingomonadaceae</taxon>
        <taxon>Sphingomonas</taxon>
    </lineage>
</organism>
<keyword evidence="7" id="KW-0472">Membrane</keyword>
<dbReference type="GO" id="GO:0046933">
    <property type="term" value="F:proton-transporting ATP synthase activity, rotational mechanism"/>
    <property type="evidence" value="ECO:0007669"/>
    <property type="project" value="InterPro"/>
</dbReference>
<dbReference type="Proteomes" id="UP000253918">
    <property type="component" value="Unassembled WGS sequence"/>
</dbReference>
<comment type="caution">
    <text evidence="10">The sequence shown here is derived from an EMBL/GenBank/DDBJ whole genome shotgun (WGS) entry which is preliminary data.</text>
</comment>
<dbReference type="AlphaFoldDB" id="A0A369VUR5"/>
<comment type="subcellular location">
    <subcellularLocation>
        <location evidence="2">Membrane</location>
        <topology evidence="2">Peripheral membrane protein</topology>
    </subcellularLocation>
</comment>
<dbReference type="RefSeq" id="WP_114687668.1">
    <property type="nucleotide sequence ID" value="NZ_QQNB01000002.1"/>
</dbReference>
<keyword evidence="4" id="KW-0813">Transport</keyword>
<dbReference type="InterPro" id="IPR000131">
    <property type="entry name" value="ATP_synth_F1_gsu"/>
</dbReference>
<gene>
    <name evidence="10" type="ORF">DVW87_10225</name>
</gene>
<accession>A0A369VUR5</accession>
<evidence type="ECO:0000256" key="9">
    <source>
        <dbReference type="ARBA" id="ARBA00023310"/>
    </source>
</evidence>
<protein>
    <submittedName>
        <fullName evidence="10">H(+)-transporting ATPase</fullName>
    </submittedName>
</protein>
<dbReference type="OrthoDB" id="6169121at2"/>
<dbReference type="InterPro" id="IPR035968">
    <property type="entry name" value="ATP_synth_F1_ATPase_gsu"/>
</dbReference>
<keyword evidence="5" id="KW-0375">Hydrogen ion transport</keyword>
<comment type="function">
    <text evidence="1">Produces ATP from ADP in the presence of a proton gradient across the membrane. The gamma chain is believed to be important in regulating ATPase activity and the flow of protons through the CF(0) complex.</text>
</comment>
<keyword evidence="8" id="KW-0139">CF(1)</keyword>
<dbReference type="GO" id="GO:0045259">
    <property type="term" value="C:proton-transporting ATP synthase complex"/>
    <property type="evidence" value="ECO:0007669"/>
    <property type="project" value="UniProtKB-KW"/>
</dbReference>
<sequence length="281" mass="29466">MSDRLAEVGWRIATVRQLGAVVNAMRGIAGARAQQSRALLPAIRAYAEVAAGAIAQARRLDRSEPAEPQRPGKARPGLIVFGAEQGFAGAFVEQALDAARGDFGHAYILLVGTRAAALAGERGLAAEWQTSLPNRAAAIPDTARRIVEAVYDYLASAGPAPVAMLFPVWRAAGGVTIVRRSLLPFDPAGTSASGTGAVPLTNLPPAELIVRLAQEHVFAQLCEAAAEAFAAENEARMATMAAAKTNIDGKLAALQAEERLTRQEEITAEVVELAAGARSRR</sequence>
<evidence type="ECO:0000256" key="5">
    <source>
        <dbReference type="ARBA" id="ARBA00022781"/>
    </source>
</evidence>
<dbReference type="Gene3D" id="3.40.1380.10">
    <property type="match status" value="1"/>
</dbReference>
<comment type="similarity">
    <text evidence="3">Belongs to the ATPase gamma chain family.</text>
</comment>
<reference evidence="10 11" key="1">
    <citation type="submission" date="2018-07" db="EMBL/GenBank/DDBJ databases">
        <title>a novel species of Sphingomonas isolated from the rhizosphere soil of Araceae plant.</title>
        <authorList>
            <person name="Zhiyong W."/>
            <person name="Qinglan Z."/>
            <person name="Zhiwei F."/>
            <person name="Ding X."/>
            <person name="Gejiao W."/>
            <person name="Shixue Z."/>
        </authorList>
    </citation>
    <scope>NUCLEOTIDE SEQUENCE [LARGE SCALE GENOMIC DNA]</scope>
    <source>
        <strain evidence="10 11">WZY 27</strain>
    </source>
</reference>
<evidence type="ECO:0000256" key="2">
    <source>
        <dbReference type="ARBA" id="ARBA00004170"/>
    </source>
</evidence>
<evidence type="ECO:0000313" key="11">
    <source>
        <dbReference type="Proteomes" id="UP000253918"/>
    </source>
</evidence>
<evidence type="ECO:0000256" key="6">
    <source>
        <dbReference type="ARBA" id="ARBA00023065"/>
    </source>
</evidence>
<proteinExistence type="inferred from homology"/>
<evidence type="ECO:0000313" key="10">
    <source>
        <dbReference type="EMBL" id="RDE05599.1"/>
    </source>
</evidence>
<evidence type="ECO:0000256" key="8">
    <source>
        <dbReference type="ARBA" id="ARBA00023196"/>
    </source>
</evidence>
<dbReference type="EMBL" id="QQNB01000002">
    <property type="protein sequence ID" value="RDE05599.1"/>
    <property type="molecule type" value="Genomic_DNA"/>
</dbReference>
<evidence type="ECO:0000256" key="3">
    <source>
        <dbReference type="ARBA" id="ARBA00007681"/>
    </source>
</evidence>
<dbReference type="SUPFAM" id="SSF52943">
    <property type="entry name" value="ATP synthase (F1-ATPase), gamma subunit"/>
    <property type="match status" value="1"/>
</dbReference>
<keyword evidence="6" id="KW-0406">Ion transport</keyword>
<dbReference type="Gene3D" id="1.10.287.80">
    <property type="entry name" value="ATP synthase, gamma subunit, helix hairpin domain"/>
    <property type="match status" value="1"/>
</dbReference>
<keyword evidence="9" id="KW-0066">ATP synthesis</keyword>
<evidence type="ECO:0000256" key="7">
    <source>
        <dbReference type="ARBA" id="ARBA00023136"/>
    </source>
</evidence>
<keyword evidence="11" id="KW-1185">Reference proteome</keyword>
<name>A0A369VUR5_9SPHN</name>
<evidence type="ECO:0000256" key="1">
    <source>
        <dbReference type="ARBA" id="ARBA00003456"/>
    </source>
</evidence>